<keyword evidence="2" id="KW-1185">Reference proteome</keyword>
<accession>A0A9W9WIV7</accession>
<name>A0A9W9WIV7_9EURO</name>
<evidence type="ECO:0000313" key="2">
    <source>
        <dbReference type="Proteomes" id="UP001147760"/>
    </source>
</evidence>
<reference evidence="1" key="1">
    <citation type="submission" date="2022-12" db="EMBL/GenBank/DDBJ databases">
        <authorList>
            <person name="Petersen C."/>
        </authorList>
    </citation>
    <scope>NUCLEOTIDE SEQUENCE</scope>
    <source>
        <strain evidence="1">IBT 17660</strain>
    </source>
</reference>
<gene>
    <name evidence="1" type="ORF">N7530_009650</name>
</gene>
<dbReference type="Proteomes" id="UP001147760">
    <property type="component" value="Unassembled WGS sequence"/>
</dbReference>
<dbReference type="AlphaFoldDB" id="A0A9W9WIV7"/>
<evidence type="ECO:0000313" key="1">
    <source>
        <dbReference type="EMBL" id="KAJ5465863.1"/>
    </source>
</evidence>
<protein>
    <submittedName>
        <fullName evidence="1">Acyltransferase 3</fullName>
    </submittedName>
</protein>
<dbReference type="EMBL" id="JAPWDO010000006">
    <property type="protein sequence ID" value="KAJ5465863.1"/>
    <property type="molecule type" value="Genomic_DNA"/>
</dbReference>
<organism evidence="1 2">
    <name type="scientific">Penicillium desertorum</name>
    <dbReference type="NCBI Taxonomy" id="1303715"/>
    <lineage>
        <taxon>Eukaryota</taxon>
        <taxon>Fungi</taxon>
        <taxon>Dikarya</taxon>
        <taxon>Ascomycota</taxon>
        <taxon>Pezizomycotina</taxon>
        <taxon>Eurotiomycetes</taxon>
        <taxon>Eurotiomycetidae</taxon>
        <taxon>Eurotiales</taxon>
        <taxon>Aspergillaceae</taxon>
        <taxon>Penicillium</taxon>
    </lineage>
</organism>
<keyword evidence="1" id="KW-0808">Transferase</keyword>
<sequence>MVSCHLAIGFSNLSSRHAGKAIGKFSADAERRRPIQYLGKISFSLYLVHQSVYHLVRDPVINILWYIATREQYPGAEDASKLGGSFAFTWLAGYVVMSATNLYTAHLYTKYVDERCVRMAKRIDKWLTRPWPICIYTN</sequence>
<comment type="caution">
    <text evidence="1">The sequence shown here is derived from an EMBL/GenBank/DDBJ whole genome shotgun (WGS) entry which is preliminary data.</text>
</comment>
<proteinExistence type="predicted"/>
<dbReference type="OrthoDB" id="5819582at2759"/>
<reference evidence="1" key="2">
    <citation type="journal article" date="2023" name="IMA Fungus">
        <title>Comparative genomic study of the Penicillium genus elucidates a diverse pangenome and 15 lateral gene transfer events.</title>
        <authorList>
            <person name="Petersen C."/>
            <person name="Sorensen T."/>
            <person name="Nielsen M.R."/>
            <person name="Sondergaard T.E."/>
            <person name="Sorensen J.L."/>
            <person name="Fitzpatrick D.A."/>
            <person name="Frisvad J.C."/>
            <person name="Nielsen K.L."/>
        </authorList>
    </citation>
    <scope>NUCLEOTIDE SEQUENCE</scope>
    <source>
        <strain evidence="1">IBT 17660</strain>
    </source>
</reference>
<dbReference type="GO" id="GO:0016746">
    <property type="term" value="F:acyltransferase activity"/>
    <property type="evidence" value="ECO:0007669"/>
    <property type="project" value="UniProtKB-KW"/>
</dbReference>
<keyword evidence="1" id="KW-0012">Acyltransferase</keyword>